<dbReference type="InterPro" id="IPR009732">
    <property type="entry name" value="DUF1304"/>
</dbReference>
<dbReference type="PANTHER" id="PTHR38446">
    <property type="entry name" value="BLL0914 PROTEIN"/>
    <property type="match status" value="1"/>
</dbReference>
<evidence type="ECO:0000313" key="3">
    <source>
        <dbReference type="Proteomes" id="UP000826802"/>
    </source>
</evidence>
<dbReference type="EMBL" id="CP079981">
    <property type="protein sequence ID" value="QYA43108.1"/>
    <property type="molecule type" value="Genomic_DNA"/>
</dbReference>
<dbReference type="Proteomes" id="UP000826802">
    <property type="component" value="Chromosome"/>
</dbReference>
<keyword evidence="3" id="KW-1185">Reference proteome</keyword>
<feature type="transmembrane region" description="Helical" evidence="1">
    <location>
        <begin position="79"/>
        <end position="96"/>
    </location>
</feature>
<evidence type="ECO:0000313" key="2">
    <source>
        <dbReference type="EMBL" id="QYA43108.1"/>
    </source>
</evidence>
<feature type="transmembrane region" description="Helical" evidence="1">
    <location>
        <begin position="102"/>
        <end position="120"/>
    </location>
</feature>
<evidence type="ECO:0000256" key="1">
    <source>
        <dbReference type="SAM" id="Phobius"/>
    </source>
</evidence>
<reference evidence="2 3" key="1">
    <citation type="submission" date="2021-07" db="EMBL/GenBank/DDBJ databases">
        <title>Prevalence and characterization of methicillin-resistant Macrococcus spp. in food producing animals and meat in Switzerland in 2019.</title>
        <authorList>
            <person name="Keller J.E."/>
            <person name="Schwendener S."/>
            <person name="Neuenschwander J."/>
            <person name="Overesch G."/>
            <person name="Perreten V."/>
        </authorList>
    </citation>
    <scope>NUCLEOTIDE SEQUENCE [LARGE SCALE GENOMIC DNA]</scope>
    <source>
        <strain evidence="2 3">19Msa0936</strain>
    </source>
</reference>
<proteinExistence type="predicted"/>
<feature type="transmembrane region" description="Helical" evidence="1">
    <location>
        <begin position="56"/>
        <end position="72"/>
    </location>
</feature>
<keyword evidence="1" id="KW-1133">Transmembrane helix</keyword>
<dbReference type="RefSeq" id="WP_096077057.1">
    <property type="nucleotide sequence ID" value="NZ_CP054482.1"/>
</dbReference>
<organism evidence="2 3">
    <name type="scientific">Macrococcoides bohemicum</name>
    <dbReference type="NCBI Taxonomy" id="1903056"/>
    <lineage>
        <taxon>Bacteria</taxon>
        <taxon>Bacillati</taxon>
        <taxon>Bacillota</taxon>
        <taxon>Bacilli</taxon>
        <taxon>Bacillales</taxon>
        <taxon>Staphylococcaceae</taxon>
        <taxon>Macrococcoides</taxon>
    </lineage>
</organism>
<sequence>MHIISLILATIVFIEHIYIMILEMFFSNSKRAAETFDIDYNFLQDDRVKTLFKNQGLYNGFLAAGLGYGLFISQNQLEITTMFIIFVIIAAIYGAMTSSKGILIKQGLPAILALIAIIIFH</sequence>
<gene>
    <name evidence="2" type="ORF">KYI11_04085</name>
</gene>
<keyword evidence="1" id="KW-0472">Membrane</keyword>
<accession>A0A4R5Y8L1</accession>
<protein>
    <submittedName>
        <fullName evidence="2">DUF1304 domain-containing protein</fullName>
    </submittedName>
</protein>
<keyword evidence="1" id="KW-0812">Transmembrane</keyword>
<dbReference type="GeneID" id="99097094"/>
<dbReference type="PANTHER" id="PTHR38446:SF1">
    <property type="entry name" value="BLL0914 PROTEIN"/>
    <property type="match status" value="1"/>
</dbReference>
<dbReference type="AlphaFoldDB" id="A0A4R5Y8L1"/>
<dbReference type="Pfam" id="PF06993">
    <property type="entry name" value="DUF1304"/>
    <property type="match status" value="1"/>
</dbReference>
<name>A0A4R5Y8L1_9STAP</name>